<evidence type="ECO:0000313" key="2">
    <source>
        <dbReference type="Proteomes" id="UP001150603"/>
    </source>
</evidence>
<proteinExistence type="predicted"/>
<dbReference type="Proteomes" id="UP001150603">
    <property type="component" value="Unassembled WGS sequence"/>
</dbReference>
<sequence>MSLAPPTKDEITTVFKQLRTKQPENKICFDCGAKNPTWSSVTYGVYLCIDCSAVHRGMGVHISFVRSTVLDS</sequence>
<name>A0ACC1JB16_9FUNG</name>
<organism evidence="1 2">
    <name type="scientific">Linderina macrospora</name>
    <dbReference type="NCBI Taxonomy" id="4868"/>
    <lineage>
        <taxon>Eukaryota</taxon>
        <taxon>Fungi</taxon>
        <taxon>Fungi incertae sedis</taxon>
        <taxon>Zoopagomycota</taxon>
        <taxon>Kickxellomycotina</taxon>
        <taxon>Kickxellomycetes</taxon>
        <taxon>Kickxellales</taxon>
        <taxon>Kickxellaceae</taxon>
        <taxon>Linderina</taxon>
    </lineage>
</organism>
<comment type="caution">
    <text evidence="1">The sequence shown here is derived from an EMBL/GenBank/DDBJ whole genome shotgun (WGS) entry which is preliminary data.</text>
</comment>
<dbReference type="EMBL" id="JANBPW010001342">
    <property type="protein sequence ID" value="KAJ1944960.1"/>
    <property type="molecule type" value="Genomic_DNA"/>
</dbReference>
<feature type="non-terminal residue" evidence="1">
    <location>
        <position position="72"/>
    </location>
</feature>
<reference evidence="1" key="1">
    <citation type="submission" date="2022-07" db="EMBL/GenBank/DDBJ databases">
        <title>Phylogenomic reconstructions and comparative analyses of Kickxellomycotina fungi.</title>
        <authorList>
            <person name="Reynolds N.K."/>
            <person name="Stajich J.E."/>
            <person name="Barry K."/>
            <person name="Grigoriev I.V."/>
            <person name="Crous P."/>
            <person name="Smith M.E."/>
        </authorList>
    </citation>
    <scope>NUCLEOTIDE SEQUENCE</scope>
    <source>
        <strain evidence="1">NRRL 5244</strain>
    </source>
</reference>
<evidence type="ECO:0000313" key="1">
    <source>
        <dbReference type="EMBL" id="KAJ1944960.1"/>
    </source>
</evidence>
<gene>
    <name evidence="1" type="primary">GLO3</name>
    <name evidence="1" type="ORF">FBU59_002451</name>
</gene>
<keyword evidence="2" id="KW-1185">Reference proteome</keyword>
<protein>
    <submittedName>
        <fullName evidence="1">ADP-ribosylation factor GTPase activating protein, ER-Golgi transport</fullName>
    </submittedName>
</protein>
<accession>A0ACC1JB16</accession>